<protein>
    <submittedName>
        <fullName evidence="1">Uncharacterized protein</fullName>
    </submittedName>
</protein>
<evidence type="ECO:0000313" key="2">
    <source>
        <dbReference type="Proteomes" id="UP001057402"/>
    </source>
</evidence>
<sequence length="254" mass="27252">MESALAVLLPAYVPTSSPVPSWMPSLHHQPRIRIPPSMSLGRSLPLSNAVQPSGWLRAAAPEASVAAAESDSSAEAARRLYIGNIPRTVDNAELASIVAEHGAVEKAEVIYDKYSGRSRRFAFVTMKTVEDAIAAVEKLNGTQIGGREIKVNVTEKPLTLVDLSLLQAEESQFIDSPHKVYVGNLAKSVTTETLKEFFSQNGNVLSAKVSRVPGTSKSTGFGFVTFSSAEEVEGAISSRNNVMLEGQNIRVNKA</sequence>
<accession>A0ACB9R0Q7</accession>
<organism evidence="1 2">
    <name type="scientific">Melastoma candidum</name>
    <dbReference type="NCBI Taxonomy" id="119954"/>
    <lineage>
        <taxon>Eukaryota</taxon>
        <taxon>Viridiplantae</taxon>
        <taxon>Streptophyta</taxon>
        <taxon>Embryophyta</taxon>
        <taxon>Tracheophyta</taxon>
        <taxon>Spermatophyta</taxon>
        <taxon>Magnoliopsida</taxon>
        <taxon>eudicotyledons</taxon>
        <taxon>Gunneridae</taxon>
        <taxon>Pentapetalae</taxon>
        <taxon>rosids</taxon>
        <taxon>malvids</taxon>
        <taxon>Myrtales</taxon>
        <taxon>Melastomataceae</taxon>
        <taxon>Melastomatoideae</taxon>
        <taxon>Melastomateae</taxon>
        <taxon>Melastoma</taxon>
    </lineage>
</organism>
<dbReference type="EMBL" id="CM042884">
    <property type="protein sequence ID" value="KAI4371391.1"/>
    <property type="molecule type" value="Genomic_DNA"/>
</dbReference>
<keyword evidence="2" id="KW-1185">Reference proteome</keyword>
<dbReference type="Proteomes" id="UP001057402">
    <property type="component" value="Chromosome 5"/>
</dbReference>
<name>A0ACB9R0Q7_9MYRT</name>
<comment type="caution">
    <text evidence="1">The sequence shown here is derived from an EMBL/GenBank/DDBJ whole genome shotgun (WGS) entry which is preliminary data.</text>
</comment>
<gene>
    <name evidence="1" type="ORF">MLD38_019632</name>
</gene>
<reference evidence="2" key="1">
    <citation type="journal article" date="2023" name="Front. Plant Sci.">
        <title>Chromosomal-level genome assembly of Melastoma candidum provides insights into trichome evolution.</title>
        <authorList>
            <person name="Zhong Y."/>
            <person name="Wu W."/>
            <person name="Sun C."/>
            <person name="Zou P."/>
            <person name="Liu Y."/>
            <person name="Dai S."/>
            <person name="Zhou R."/>
        </authorList>
    </citation>
    <scope>NUCLEOTIDE SEQUENCE [LARGE SCALE GENOMIC DNA]</scope>
</reference>
<proteinExistence type="predicted"/>
<evidence type="ECO:0000313" key="1">
    <source>
        <dbReference type="EMBL" id="KAI4371391.1"/>
    </source>
</evidence>